<dbReference type="AlphaFoldDB" id="A0A917IMZ5"/>
<dbReference type="SUPFAM" id="SSF54427">
    <property type="entry name" value="NTF2-like"/>
    <property type="match status" value="1"/>
</dbReference>
<evidence type="ECO:0008006" key="3">
    <source>
        <dbReference type="Google" id="ProtNLM"/>
    </source>
</evidence>
<sequence length="115" mass="13128">MLVDVDCTGRFFDFFEKIDGRWGISRRWCIYEKDRMDPVNSSQTLQLDQELLDSFPEGYRHLAYLQTQIGYQISGHPRAGMKGPEIEELYAAGRDFLAGEPLSAIEPIPSDPILS</sequence>
<gene>
    <name evidence="1" type="ORF">GCM10007359_04670</name>
</gene>
<dbReference type="Proteomes" id="UP000600171">
    <property type="component" value="Unassembled WGS sequence"/>
</dbReference>
<name>A0A917IMZ5_9MICC</name>
<dbReference type="RefSeq" id="WP_229723019.1">
    <property type="nucleotide sequence ID" value="NZ_BMDC01000001.1"/>
</dbReference>
<organism evidence="1 2">
    <name type="scientific">Rothia aerolata</name>
    <dbReference type="NCBI Taxonomy" id="1812262"/>
    <lineage>
        <taxon>Bacteria</taxon>
        <taxon>Bacillati</taxon>
        <taxon>Actinomycetota</taxon>
        <taxon>Actinomycetes</taxon>
        <taxon>Micrococcales</taxon>
        <taxon>Micrococcaceae</taxon>
        <taxon>Rothia</taxon>
    </lineage>
</organism>
<proteinExistence type="predicted"/>
<accession>A0A917IMZ5</accession>
<comment type="caution">
    <text evidence="1">The sequence shown here is derived from an EMBL/GenBank/DDBJ whole genome shotgun (WGS) entry which is preliminary data.</text>
</comment>
<evidence type="ECO:0000313" key="1">
    <source>
        <dbReference type="EMBL" id="GGH58460.1"/>
    </source>
</evidence>
<dbReference type="EMBL" id="BMDC01000001">
    <property type="protein sequence ID" value="GGH58460.1"/>
    <property type="molecule type" value="Genomic_DNA"/>
</dbReference>
<evidence type="ECO:0000313" key="2">
    <source>
        <dbReference type="Proteomes" id="UP000600171"/>
    </source>
</evidence>
<dbReference type="InterPro" id="IPR032710">
    <property type="entry name" value="NTF2-like_dom_sf"/>
</dbReference>
<protein>
    <recommendedName>
        <fullName evidence="3">SnoaL-like domain-containing protein</fullName>
    </recommendedName>
</protein>
<reference evidence="1 2" key="1">
    <citation type="journal article" date="2014" name="Int. J. Syst. Evol. Microbiol.">
        <title>Complete genome sequence of Corynebacterium casei LMG S-19264T (=DSM 44701T), isolated from a smear-ripened cheese.</title>
        <authorList>
            <consortium name="US DOE Joint Genome Institute (JGI-PGF)"/>
            <person name="Walter F."/>
            <person name="Albersmeier A."/>
            <person name="Kalinowski J."/>
            <person name="Ruckert C."/>
        </authorList>
    </citation>
    <scope>NUCLEOTIDE SEQUENCE [LARGE SCALE GENOMIC DNA]</scope>
    <source>
        <strain evidence="1 2">CCM 8669</strain>
    </source>
</reference>
<keyword evidence="2" id="KW-1185">Reference proteome</keyword>